<dbReference type="SUPFAM" id="SSF52317">
    <property type="entry name" value="Class I glutamine amidotransferase-like"/>
    <property type="match status" value="1"/>
</dbReference>
<dbReference type="RefSeq" id="WP_162659287.1">
    <property type="nucleotide sequence ID" value="NZ_LR593887.1"/>
</dbReference>
<dbReference type="Pfam" id="PF01965">
    <property type="entry name" value="DJ-1_PfpI"/>
    <property type="match status" value="1"/>
</dbReference>
<keyword evidence="3" id="KW-0645">Protease</keyword>
<dbReference type="InterPro" id="IPR006286">
    <property type="entry name" value="C56_PfpI-like"/>
</dbReference>
<dbReference type="AlphaFoldDB" id="A0A6C2YS40"/>
<evidence type="ECO:0000259" key="2">
    <source>
        <dbReference type="Pfam" id="PF01965"/>
    </source>
</evidence>
<organism evidence="3">
    <name type="scientific">Tuwongella immobilis</name>
    <dbReference type="NCBI Taxonomy" id="692036"/>
    <lineage>
        <taxon>Bacteria</taxon>
        <taxon>Pseudomonadati</taxon>
        <taxon>Planctomycetota</taxon>
        <taxon>Planctomycetia</taxon>
        <taxon>Gemmatales</taxon>
        <taxon>Gemmataceae</taxon>
        <taxon>Tuwongella</taxon>
    </lineage>
</organism>
<protein>
    <recommendedName>
        <fullName evidence="2">DJ-1/PfpI domain-containing protein</fullName>
    </recommendedName>
</protein>
<keyword evidence="3" id="KW-0378">Hydrolase</keyword>
<keyword evidence="3" id="KW-0808">Transferase</keyword>
<dbReference type="InParanoid" id="A0A6C2YS40"/>
<dbReference type="GO" id="GO:0006508">
    <property type="term" value="P:proteolysis"/>
    <property type="evidence" value="ECO:0007669"/>
    <property type="project" value="UniProtKB-KW"/>
</dbReference>
<reference evidence="3" key="1">
    <citation type="submission" date="2019-04" db="EMBL/GenBank/DDBJ databases">
        <authorList>
            <consortium name="Science for Life Laboratories"/>
        </authorList>
    </citation>
    <scope>NUCLEOTIDE SEQUENCE</scope>
    <source>
        <strain evidence="3">MBLW1</strain>
    </source>
</reference>
<evidence type="ECO:0000256" key="1">
    <source>
        <dbReference type="ARBA" id="ARBA00008542"/>
    </source>
</evidence>
<dbReference type="PANTHER" id="PTHR42733">
    <property type="entry name" value="DJ-1 PROTEIN"/>
    <property type="match status" value="1"/>
</dbReference>
<keyword evidence="4" id="KW-1185">Reference proteome</keyword>
<comment type="similarity">
    <text evidence="1">Belongs to the peptidase C56 family.</text>
</comment>
<dbReference type="GO" id="GO:0008233">
    <property type="term" value="F:peptidase activity"/>
    <property type="evidence" value="ECO:0007669"/>
    <property type="project" value="UniProtKB-KW"/>
</dbReference>
<feature type="domain" description="DJ-1/PfpI" evidence="2">
    <location>
        <begin position="6"/>
        <end position="169"/>
    </location>
</feature>
<dbReference type="NCBIfam" id="TIGR01382">
    <property type="entry name" value="PfpI"/>
    <property type="match status" value="1"/>
</dbReference>
<dbReference type="FunCoup" id="A0A6C2YS40">
    <property type="interactions" value="223"/>
</dbReference>
<dbReference type="PROSITE" id="PS51276">
    <property type="entry name" value="PEPTIDASE_C56_PFPI"/>
    <property type="match status" value="1"/>
</dbReference>
<dbReference type="Proteomes" id="UP000464378">
    <property type="component" value="Chromosome"/>
</dbReference>
<sequence>MEQSGKRVVVLVEQIYQEMEVWYPIYRLREAGVTVTTVGPEAGKTYASKLGYPVKADRAAADVTSADFDAMVIPGGFAPDYIRRSEAMLNLVRTMLAENKPVAAICHGPWVLCSTKALKGRKVTAFRSIRDDLENAGAIFEDAPVVVDGNIITSRTPDDLPAFMQAILAALTNRG</sequence>
<dbReference type="InterPro" id="IPR002818">
    <property type="entry name" value="DJ-1/PfpI"/>
</dbReference>
<name>A0A6C2YS40_9BACT</name>
<dbReference type="GO" id="GO:0016740">
    <property type="term" value="F:transferase activity"/>
    <property type="evidence" value="ECO:0007669"/>
    <property type="project" value="UniProtKB-KW"/>
</dbReference>
<dbReference type="EMBL" id="LR593887">
    <property type="protein sequence ID" value="VTS05699.1"/>
    <property type="molecule type" value="Genomic_DNA"/>
</dbReference>
<proteinExistence type="inferred from homology"/>
<dbReference type="EMBL" id="LR586016">
    <property type="protein sequence ID" value="VIP04167.1"/>
    <property type="molecule type" value="Genomic_DNA"/>
</dbReference>
<evidence type="ECO:0000313" key="3">
    <source>
        <dbReference type="EMBL" id="VIP04167.1"/>
    </source>
</evidence>
<gene>
    <name evidence="3" type="ORF">GMBLW1_50260</name>
</gene>
<dbReference type="PANTHER" id="PTHR42733:SF13">
    <property type="entry name" value="DJ-1_PFPI DOMAIN-CONTAINING PROTEIN"/>
    <property type="match status" value="1"/>
</dbReference>
<dbReference type="InterPro" id="IPR029062">
    <property type="entry name" value="Class_I_gatase-like"/>
</dbReference>
<evidence type="ECO:0000313" key="4">
    <source>
        <dbReference type="Proteomes" id="UP000464378"/>
    </source>
</evidence>
<dbReference type="Gene3D" id="3.40.50.880">
    <property type="match status" value="1"/>
</dbReference>
<accession>A0A6C2YS40</accession>
<dbReference type="CDD" id="cd03134">
    <property type="entry name" value="GATase1_PfpI_like"/>
    <property type="match status" value="1"/>
</dbReference>
<keyword evidence="3" id="KW-0315">Glutamine amidotransferase</keyword>
<dbReference type="KEGG" id="tim:GMBLW1_50260"/>